<dbReference type="Proteomes" id="UP001500928">
    <property type="component" value="Unassembled WGS sequence"/>
</dbReference>
<feature type="compositionally biased region" description="Polar residues" evidence="1">
    <location>
        <begin position="59"/>
        <end position="69"/>
    </location>
</feature>
<keyword evidence="3" id="KW-1185">Reference proteome</keyword>
<sequence length="69" mass="6820">MNIDDVSWGRPDSRTTRTAAATASDTEPSSPAAPSGPTPDGDTLNATITPPACHGSTAGFGSTATFASP</sequence>
<protein>
    <submittedName>
        <fullName evidence="2">Uncharacterized protein</fullName>
    </submittedName>
</protein>
<gene>
    <name evidence="2" type="ORF">GCM10023200_41860</name>
</gene>
<dbReference type="EMBL" id="BAABHO010000038">
    <property type="protein sequence ID" value="GAA4800645.1"/>
    <property type="molecule type" value="Genomic_DNA"/>
</dbReference>
<accession>A0ABP9BY52</accession>
<feature type="compositionally biased region" description="Low complexity" evidence="1">
    <location>
        <begin position="16"/>
        <end position="42"/>
    </location>
</feature>
<feature type="region of interest" description="Disordered" evidence="1">
    <location>
        <begin position="1"/>
        <end position="69"/>
    </location>
</feature>
<reference evidence="3" key="1">
    <citation type="journal article" date="2019" name="Int. J. Syst. Evol. Microbiol.">
        <title>The Global Catalogue of Microorganisms (GCM) 10K type strain sequencing project: providing services to taxonomists for standard genome sequencing and annotation.</title>
        <authorList>
            <consortium name="The Broad Institute Genomics Platform"/>
            <consortium name="The Broad Institute Genome Sequencing Center for Infectious Disease"/>
            <person name="Wu L."/>
            <person name="Ma J."/>
        </authorList>
    </citation>
    <scope>NUCLEOTIDE SEQUENCE [LARGE SCALE GENOMIC DNA]</scope>
    <source>
        <strain evidence="3">JCM 17979</strain>
    </source>
</reference>
<organism evidence="2 3">
    <name type="scientific">Actinomycetospora chlora</name>
    <dbReference type="NCBI Taxonomy" id="663608"/>
    <lineage>
        <taxon>Bacteria</taxon>
        <taxon>Bacillati</taxon>
        <taxon>Actinomycetota</taxon>
        <taxon>Actinomycetes</taxon>
        <taxon>Pseudonocardiales</taxon>
        <taxon>Pseudonocardiaceae</taxon>
        <taxon>Actinomycetospora</taxon>
    </lineage>
</organism>
<proteinExistence type="predicted"/>
<evidence type="ECO:0000256" key="1">
    <source>
        <dbReference type="SAM" id="MobiDB-lite"/>
    </source>
</evidence>
<name>A0ABP9BY52_9PSEU</name>
<evidence type="ECO:0000313" key="2">
    <source>
        <dbReference type="EMBL" id="GAA4800645.1"/>
    </source>
</evidence>
<evidence type="ECO:0000313" key="3">
    <source>
        <dbReference type="Proteomes" id="UP001500928"/>
    </source>
</evidence>
<comment type="caution">
    <text evidence="2">The sequence shown here is derived from an EMBL/GenBank/DDBJ whole genome shotgun (WGS) entry which is preliminary data.</text>
</comment>